<dbReference type="CDD" id="cd00229">
    <property type="entry name" value="SGNH_hydrolase"/>
    <property type="match status" value="1"/>
</dbReference>
<keyword evidence="3" id="KW-1185">Reference proteome</keyword>
<name>A0ABP9EZU9_9ACTN</name>
<sequence>MRIPRSSSLTVSVIVLGVLALLAGGLSVAAVLHFRGGPAPVQAVPASPTPAAADTPTPVAPSTQASPVPTQTAPAAPPTETTEAATVAGVVTTPETTKVVVIGDSNSTGALEETWIGEVAAQLGWTEVVNLSSPGRGFVAKPRSCDFSPCSNFAGSLDLIVAEAPDLVVTFGGTADGDWALGDATTGYFEALRSALPDAQLVAISPLTGADEWPHYMTLHQRSVRAAAEAVGATMVDAGRIGLGEGTLSAESQHQIAQAVVEELG</sequence>
<comment type="caution">
    <text evidence="2">The sequence shown here is derived from an EMBL/GenBank/DDBJ whole genome shotgun (WGS) entry which is preliminary data.</text>
</comment>
<dbReference type="Gene3D" id="3.40.50.1110">
    <property type="entry name" value="SGNH hydrolase"/>
    <property type="match status" value="1"/>
</dbReference>
<proteinExistence type="predicted"/>
<evidence type="ECO:0008006" key="4">
    <source>
        <dbReference type="Google" id="ProtNLM"/>
    </source>
</evidence>
<evidence type="ECO:0000313" key="3">
    <source>
        <dbReference type="Proteomes" id="UP001501521"/>
    </source>
</evidence>
<reference evidence="3" key="1">
    <citation type="journal article" date="2019" name="Int. J. Syst. Evol. Microbiol.">
        <title>The Global Catalogue of Microorganisms (GCM) 10K type strain sequencing project: providing services to taxonomists for standard genome sequencing and annotation.</title>
        <authorList>
            <consortium name="The Broad Institute Genomics Platform"/>
            <consortium name="The Broad Institute Genome Sequencing Center for Infectious Disease"/>
            <person name="Wu L."/>
            <person name="Ma J."/>
        </authorList>
    </citation>
    <scope>NUCLEOTIDE SEQUENCE [LARGE SCALE GENOMIC DNA]</scope>
    <source>
        <strain evidence="3">JCM 19125</strain>
    </source>
</reference>
<organism evidence="2 3">
    <name type="scientific">Tessaracoccus lubricantis</name>
    <dbReference type="NCBI Taxonomy" id="545543"/>
    <lineage>
        <taxon>Bacteria</taxon>
        <taxon>Bacillati</taxon>
        <taxon>Actinomycetota</taxon>
        <taxon>Actinomycetes</taxon>
        <taxon>Propionibacteriales</taxon>
        <taxon>Propionibacteriaceae</taxon>
        <taxon>Tessaracoccus</taxon>
    </lineage>
</organism>
<dbReference type="InterPro" id="IPR036514">
    <property type="entry name" value="SGNH_hydro_sf"/>
</dbReference>
<dbReference type="Proteomes" id="UP001501521">
    <property type="component" value="Unassembled WGS sequence"/>
</dbReference>
<feature type="region of interest" description="Disordered" evidence="1">
    <location>
        <begin position="41"/>
        <end position="83"/>
    </location>
</feature>
<evidence type="ECO:0000313" key="2">
    <source>
        <dbReference type="EMBL" id="GAA4891076.1"/>
    </source>
</evidence>
<gene>
    <name evidence="2" type="ORF">GCM10025789_04700</name>
</gene>
<dbReference type="SUPFAM" id="SSF52266">
    <property type="entry name" value="SGNH hydrolase"/>
    <property type="match status" value="1"/>
</dbReference>
<dbReference type="EMBL" id="BAABLV010000008">
    <property type="protein sequence ID" value="GAA4891076.1"/>
    <property type="molecule type" value="Genomic_DNA"/>
</dbReference>
<accession>A0ABP9EZU9</accession>
<evidence type="ECO:0000256" key="1">
    <source>
        <dbReference type="SAM" id="MobiDB-lite"/>
    </source>
</evidence>
<protein>
    <recommendedName>
        <fullName evidence="4">SGNH hydrolase-type esterase domain-containing protein</fullName>
    </recommendedName>
</protein>